<gene>
    <name evidence="2" type="ORF">K6V98_08305</name>
</gene>
<reference evidence="2 3" key="1">
    <citation type="submission" date="2021-08" db="EMBL/GenBank/DDBJ databases">
        <title>Collinsella faecalis sp. nov. isolated from swine faeces.</title>
        <authorList>
            <person name="Oh B.S."/>
            <person name="Lee J.H."/>
        </authorList>
    </citation>
    <scope>NUCLEOTIDE SEQUENCE [LARGE SCALE GENOMIC DNA]</scope>
    <source>
        <strain evidence="2 3">AGMB00827</strain>
    </source>
</reference>
<feature type="coiled-coil region" evidence="1">
    <location>
        <begin position="30"/>
        <end position="96"/>
    </location>
</feature>
<proteinExistence type="predicted"/>
<evidence type="ECO:0000256" key="1">
    <source>
        <dbReference type="SAM" id="Coils"/>
    </source>
</evidence>
<protein>
    <submittedName>
        <fullName evidence="2">DUF4355 domain-containing protein</fullName>
    </submittedName>
</protein>
<dbReference type="Proteomes" id="UP000700908">
    <property type="component" value="Unassembled WGS sequence"/>
</dbReference>
<comment type="caution">
    <text evidence="2">The sequence shown here is derived from an EMBL/GenBank/DDBJ whole genome shotgun (WGS) entry which is preliminary data.</text>
</comment>
<dbReference type="Pfam" id="PF14265">
    <property type="entry name" value="DUF4355"/>
    <property type="match status" value="1"/>
</dbReference>
<keyword evidence="1" id="KW-0175">Coiled coil</keyword>
<evidence type="ECO:0000313" key="2">
    <source>
        <dbReference type="EMBL" id="MBY4798346.1"/>
    </source>
</evidence>
<organism evidence="2 3">
    <name type="scientific">Collinsella ureilytica</name>
    <dbReference type="NCBI Taxonomy" id="2869515"/>
    <lineage>
        <taxon>Bacteria</taxon>
        <taxon>Bacillati</taxon>
        <taxon>Actinomycetota</taxon>
        <taxon>Coriobacteriia</taxon>
        <taxon>Coriobacteriales</taxon>
        <taxon>Coriobacteriaceae</taxon>
        <taxon>Collinsella</taxon>
    </lineage>
</organism>
<dbReference type="EMBL" id="JAIMFO010000010">
    <property type="protein sequence ID" value="MBY4798346.1"/>
    <property type="molecule type" value="Genomic_DNA"/>
</dbReference>
<sequence>MKRDWLKQQLGDAATDELVDAIMAKNGSDVNAAKAQSEALREKLEAADARVAELAAEADGKLSEAERGKKELEAANKRAERAIRELNEAKAAAILAGAGLSEEEYSPLLAGIVTSEKDKTIANAQALADLVSARVNAAVERSGREALANMKGPEAGASANGLPATASEFMALSYERQLELKRDNPSILSQLK</sequence>
<dbReference type="RefSeq" id="WP_222200070.1">
    <property type="nucleotide sequence ID" value="NZ_JAIMFO010000010.1"/>
</dbReference>
<accession>A0ABS7MLV9</accession>
<dbReference type="InterPro" id="IPR025580">
    <property type="entry name" value="Gp46"/>
</dbReference>
<evidence type="ECO:0000313" key="3">
    <source>
        <dbReference type="Proteomes" id="UP000700908"/>
    </source>
</evidence>
<name>A0ABS7MLV9_9ACTN</name>
<keyword evidence="3" id="KW-1185">Reference proteome</keyword>